<feature type="repeat" description="TPR" evidence="3">
    <location>
        <begin position="44"/>
        <end position="77"/>
    </location>
</feature>
<accession>A0A075G7L3</accession>
<proteinExistence type="predicted"/>
<feature type="repeat" description="TPR" evidence="3">
    <location>
        <begin position="113"/>
        <end position="146"/>
    </location>
</feature>
<reference evidence="4" key="1">
    <citation type="journal article" date="2014" name="Genome Biol. Evol.">
        <title>Pangenome evidence for extensive interdomain horizontal transfer affecting lineage core and shell genes in uncultured planktonic thaumarchaeota and euryarchaeota.</title>
        <authorList>
            <person name="Deschamps P."/>
            <person name="Zivanovic Y."/>
            <person name="Moreira D."/>
            <person name="Rodriguez-Valera F."/>
            <person name="Lopez-Garcia P."/>
        </authorList>
    </citation>
    <scope>NUCLEOTIDE SEQUENCE</scope>
</reference>
<keyword evidence="1" id="KW-0677">Repeat</keyword>
<dbReference type="Pfam" id="PF13432">
    <property type="entry name" value="TPR_16"/>
    <property type="match status" value="1"/>
</dbReference>
<evidence type="ECO:0000256" key="3">
    <source>
        <dbReference type="PROSITE-ProRule" id="PRU00339"/>
    </source>
</evidence>
<feature type="repeat" description="TPR" evidence="3">
    <location>
        <begin position="178"/>
        <end position="211"/>
    </location>
</feature>
<dbReference type="Pfam" id="PF14520">
    <property type="entry name" value="HHH_5"/>
    <property type="match status" value="1"/>
</dbReference>
<dbReference type="PANTHER" id="PTHR44943">
    <property type="entry name" value="CELLULOSE SYNTHASE OPERON PROTEIN C"/>
    <property type="match status" value="1"/>
</dbReference>
<evidence type="ECO:0000313" key="4">
    <source>
        <dbReference type="EMBL" id="AIE99583.1"/>
    </source>
</evidence>
<evidence type="ECO:0000256" key="1">
    <source>
        <dbReference type="ARBA" id="ARBA00022737"/>
    </source>
</evidence>
<dbReference type="InterPro" id="IPR051685">
    <property type="entry name" value="Ycf3/AcsC/BcsC/TPR_MFPF"/>
</dbReference>
<dbReference type="InterPro" id="IPR010994">
    <property type="entry name" value="RuvA_2-like"/>
</dbReference>
<dbReference type="Gene3D" id="1.25.40.10">
    <property type="entry name" value="Tetratricopeptide repeat domain"/>
    <property type="match status" value="3"/>
</dbReference>
<dbReference type="EMBL" id="KF900567">
    <property type="protein sequence ID" value="AIE99583.1"/>
    <property type="molecule type" value="Genomic_DNA"/>
</dbReference>
<dbReference type="InterPro" id="IPR019734">
    <property type="entry name" value="TPR_rpt"/>
</dbReference>
<dbReference type="InterPro" id="IPR011990">
    <property type="entry name" value="TPR-like_helical_dom_sf"/>
</dbReference>
<dbReference type="PANTHER" id="PTHR44943:SF4">
    <property type="entry name" value="TPR REPEAT-CONTAINING PROTEIN MJ0798"/>
    <property type="match status" value="1"/>
</dbReference>
<gene>
    <name evidence="4" type="primary">SKI3</name>
    <name evidence="4" type="synonym">TTC37</name>
</gene>
<keyword evidence="2 3" id="KW-0802">TPR repeat</keyword>
<dbReference type="SUPFAM" id="SSF47781">
    <property type="entry name" value="RuvA domain 2-like"/>
    <property type="match status" value="1"/>
</dbReference>
<dbReference type="Pfam" id="PF13181">
    <property type="entry name" value="TPR_8"/>
    <property type="match status" value="1"/>
</dbReference>
<protein>
    <submittedName>
        <fullName evidence="4">Isopropylmalate/homocitrate/citramalate synthase family protein (SKI3, TTC37)</fullName>
    </submittedName>
</protein>
<dbReference type="Gene3D" id="1.10.150.20">
    <property type="entry name" value="5' to 3' exonuclease, C-terminal subdomain"/>
    <property type="match status" value="1"/>
</dbReference>
<feature type="repeat" description="TPR" evidence="3">
    <location>
        <begin position="10"/>
        <end position="43"/>
    </location>
</feature>
<organism evidence="4">
    <name type="scientific">uncultured marine thaumarchaeote KM3_115_A11</name>
    <dbReference type="NCBI Taxonomy" id="1455988"/>
    <lineage>
        <taxon>Archaea</taxon>
        <taxon>Nitrososphaerota</taxon>
        <taxon>environmental samples</taxon>
    </lineage>
</organism>
<sequence>MSVDHDSIKANDLFVEGKRLYDTGKYEEAVASYDKAIEIKPEFADVWNNKGEALRVLKKYEEAVASFDKAIEIDPKNAATWMSKGIVLGRFLKRNDDAIVCYDKSIEIDPKNAVVWNHKANALGSLSRNDDAIVCYDKSIEIDPKNAIVWTNKGITEEKHEESIASFDKAIEIEPRYADAWGNKAFALRKLERYDDAIVCYDKAIEIDPKNAETWKGMRITLKKLGCPEYDTRCASCAHYPWTGVFESHTDSYSYGKDRSTIECKCECHNVPTNKKLVRFSLKQKQGESEHVMHVEKLAVCPFCKRSEFEDSVFHFLSSTYLGTLQEEDLKATGATKRGYGFDPNNYDAGRSRAGGSAYLAYCAGNHRHEWYKCDCGRNICKVSFRNYFGYEINDRLFDNELVDKSHYSKRTKALLGIDGDELKGNQVYYRNRISWIAPVPVYATMETIEKMWGKLPKFRGSEWKYNKNGNMEYGPWYGGGYGYGSEVYCAFLRNGGEQVTKPKPLGVFDISGTPEHLHSLFLIAKKHHENELNQEFMYEIYGIGDTTADKLLEKFGNADEVFSATAEEIAKISDISEDHARRIRKKLDRHAKSRGQEYRDKKREEPFSYLGYEAHAYCDICKHRHDVR</sequence>
<evidence type="ECO:0000256" key="2">
    <source>
        <dbReference type="ARBA" id="ARBA00022803"/>
    </source>
</evidence>
<name>A0A075G7L3_9ARCH</name>
<dbReference type="SMART" id="SM00028">
    <property type="entry name" value="TPR"/>
    <property type="match status" value="6"/>
</dbReference>
<dbReference type="PROSITE" id="PS50293">
    <property type="entry name" value="TPR_REGION"/>
    <property type="match status" value="2"/>
</dbReference>
<dbReference type="PROSITE" id="PS50005">
    <property type="entry name" value="TPR"/>
    <property type="match status" value="4"/>
</dbReference>
<dbReference type="AlphaFoldDB" id="A0A075G7L3"/>
<dbReference type="Pfam" id="PF00515">
    <property type="entry name" value="TPR_1"/>
    <property type="match status" value="2"/>
</dbReference>
<dbReference type="SUPFAM" id="SSF48452">
    <property type="entry name" value="TPR-like"/>
    <property type="match status" value="1"/>
</dbReference>